<evidence type="ECO:0000313" key="3">
    <source>
        <dbReference type="Proteomes" id="UP000199165"/>
    </source>
</evidence>
<dbReference type="GO" id="GO:0003824">
    <property type="term" value="F:catalytic activity"/>
    <property type="evidence" value="ECO:0007669"/>
    <property type="project" value="InterPro"/>
</dbReference>
<dbReference type="RefSeq" id="WP_092973216.1">
    <property type="nucleotide sequence ID" value="NZ_FPAT01000001.1"/>
</dbReference>
<evidence type="ECO:0000313" key="2">
    <source>
        <dbReference type="EMBL" id="SFT36192.1"/>
    </source>
</evidence>
<dbReference type="InterPro" id="IPR001242">
    <property type="entry name" value="Condensation_dom"/>
</dbReference>
<feature type="domain" description="Condensation" evidence="1">
    <location>
        <begin position="3"/>
        <end position="445"/>
    </location>
</feature>
<dbReference type="GO" id="GO:0043041">
    <property type="term" value="P:amino acid activation for nonribosomal peptide biosynthetic process"/>
    <property type="evidence" value="ECO:0007669"/>
    <property type="project" value="TreeGrafter"/>
</dbReference>
<sequence length="446" mass="49895">MDQIPLSFNQQFMCEFDQGDEAGPFGPHHHVVHGWRLRGEVAVDTMRAALDDVVTRHEALRTEIVRYGGSGHQRVLPPQPVTLETRDLSYVTPADRDEAATELITEVESGTISAGELPPIRGLLGRFDDDDHILVLIVHHIAADGWSVRLVIRDFAHRYAVRRGLDVGELPPARPYREYAVRQRASVTEPAVESSREYWRDALRGGRIFSLPTDYPKSAGIPESTAVYRFLIDTEVVTAVLEIARLKRCTPFMVLLAGFTRLVQRISDTNDVVVPTFTPGRSEEEFQETVGLFLNLLPVRIDLDGCRDFGELVDRVRRSCMDAYSHDHVPTGLILDEAPNLMDPAAEDDRAACVFQAFPFPFLLDGEPIGDLVYTEVRRRLRSQPVGSEVPNGALWTLNFDPEGDVVAAVQFNSNLFHESTIAAMVSEYLTVLRLSVTDPEAPLNR</sequence>
<proteinExistence type="predicted"/>
<dbReference type="GO" id="GO:0044550">
    <property type="term" value="P:secondary metabolite biosynthetic process"/>
    <property type="evidence" value="ECO:0007669"/>
    <property type="project" value="TreeGrafter"/>
</dbReference>
<reference evidence="3" key="1">
    <citation type="submission" date="2016-10" db="EMBL/GenBank/DDBJ databases">
        <authorList>
            <person name="Varghese N."/>
            <person name="Submissions S."/>
        </authorList>
    </citation>
    <scope>NUCLEOTIDE SEQUENCE [LARGE SCALE GENOMIC DNA]</scope>
    <source>
        <strain evidence="3">DSM 45501</strain>
    </source>
</reference>
<dbReference type="PANTHER" id="PTHR45527">
    <property type="entry name" value="NONRIBOSOMAL PEPTIDE SYNTHETASE"/>
    <property type="match status" value="1"/>
</dbReference>
<dbReference type="SUPFAM" id="SSF52777">
    <property type="entry name" value="CoA-dependent acyltransferases"/>
    <property type="match status" value="2"/>
</dbReference>
<dbReference type="Gene3D" id="3.30.559.10">
    <property type="entry name" value="Chloramphenicol acetyltransferase-like domain"/>
    <property type="match status" value="1"/>
</dbReference>
<dbReference type="EMBL" id="FPAT01000001">
    <property type="protein sequence ID" value="SFT36192.1"/>
    <property type="molecule type" value="Genomic_DNA"/>
</dbReference>
<dbReference type="GO" id="GO:0008610">
    <property type="term" value="P:lipid biosynthetic process"/>
    <property type="evidence" value="ECO:0007669"/>
    <property type="project" value="UniProtKB-ARBA"/>
</dbReference>
<name>A0A1I6XDS0_9ACTN</name>
<dbReference type="GO" id="GO:0031177">
    <property type="term" value="F:phosphopantetheine binding"/>
    <property type="evidence" value="ECO:0007669"/>
    <property type="project" value="TreeGrafter"/>
</dbReference>
<accession>A0A1I6XDS0</accession>
<dbReference type="Pfam" id="PF00668">
    <property type="entry name" value="Condensation"/>
    <property type="match status" value="1"/>
</dbReference>
<evidence type="ECO:0000259" key="1">
    <source>
        <dbReference type="Pfam" id="PF00668"/>
    </source>
</evidence>
<dbReference type="Gene3D" id="3.30.559.30">
    <property type="entry name" value="Nonribosomal peptide synthetase, condensation domain"/>
    <property type="match status" value="1"/>
</dbReference>
<keyword evidence="3" id="KW-1185">Reference proteome</keyword>
<gene>
    <name evidence="2" type="ORF">SAMN04487904_101479</name>
</gene>
<dbReference type="PANTHER" id="PTHR45527:SF1">
    <property type="entry name" value="FATTY ACID SYNTHASE"/>
    <property type="match status" value="1"/>
</dbReference>
<protein>
    <submittedName>
        <fullName evidence="2">Condensation domain-containing protein</fullName>
    </submittedName>
</protein>
<dbReference type="AlphaFoldDB" id="A0A1I6XDS0"/>
<dbReference type="InterPro" id="IPR023213">
    <property type="entry name" value="CAT-like_dom_sf"/>
</dbReference>
<organism evidence="2 3">
    <name type="scientific">Actinopolyspora righensis</name>
    <dbReference type="NCBI Taxonomy" id="995060"/>
    <lineage>
        <taxon>Bacteria</taxon>
        <taxon>Bacillati</taxon>
        <taxon>Actinomycetota</taxon>
        <taxon>Actinomycetes</taxon>
        <taxon>Actinopolysporales</taxon>
        <taxon>Actinopolysporaceae</taxon>
        <taxon>Actinopolyspora</taxon>
        <taxon>Actinopolyspora alba group</taxon>
    </lineage>
</organism>
<dbReference type="Proteomes" id="UP000199165">
    <property type="component" value="Unassembled WGS sequence"/>
</dbReference>
<dbReference type="GO" id="GO:0005737">
    <property type="term" value="C:cytoplasm"/>
    <property type="evidence" value="ECO:0007669"/>
    <property type="project" value="TreeGrafter"/>
</dbReference>
<dbReference type="STRING" id="995060.SAMN04487904_101479"/>